<dbReference type="Proteomes" id="UP001530377">
    <property type="component" value="Unassembled WGS sequence"/>
</dbReference>
<protein>
    <submittedName>
        <fullName evidence="2">Uncharacterized protein</fullName>
    </submittedName>
</protein>
<sequence length="792" mass="86809">MVVDEHTHHSDDAMIRGGGGGGDEDEEEERERSPRRRHPRSTGYDAMIDDVTSRRGLRGVVDEEVTGSSLHQPPPLPPVPPPPPPPTINTPPCPPAVAAAEDDGGTISSGIVVVVVVVGGVVVSRILPPGDAPTGACDGGMMMRRRRSLRLREMGPTYPLDDTAGGGSADDDGGNFPRDDGGEGTTTATITTITTTTTTTTTSDALDYDGGGVVGPPMKDPPSHSSSSPDDKENSSNGCRRTKKRKIRRDTFDLSRGRGRHAFVGARRGPAGTGGLSVLVRDDGMDVSTSSNDGDDYVTPKAGNAVVNVSAMVERISRTFDDVDVEDGRDRRHRGDDDHDEEDAMIANDNGECVTMDDDETMEIITRCNPNNLTSAAIDIRMRDLFPERMRQIHRYPCVSARIFAAMSSVYSDRANFAPLLPLLVALVDAEIVSLTNKDDRSEVLFINKRVCFSGFDCSSTTTAVGTVVGQGGGNLGPSVEALEAVLRAALELSRPVHYLDLAIRCLRFMSSCQYVSDACAGTIVGYYPSARFRGALVHYANELMDVKCFLTSQRDTRHVSMHVGVRYRLNDFIGRTIRYHLRESLNTIPASAIDFNVDKCIERWGRAVDDRSISSILTFALERVHELATTQSEIFDRGNHMPIFFAGEASKRFHSFSRDDLKRMDKFTFESLVTDVVEARSFLSSARAFREHVDASGGWVPVEAMASTFYKLNLHEGSDIGHLVQLRDVQDLLRMVKDFVLKAEGTVARCELCIRGLQMKLNFKTKSAFIRDLKVHLSEEKREYFPLVVAP</sequence>
<keyword evidence="3" id="KW-1185">Reference proteome</keyword>
<feature type="region of interest" description="Disordered" evidence="1">
    <location>
        <begin position="155"/>
        <end position="254"/>
    </location>
</feature>
<name>A0ABD3R331_9STRA</name>
<evidence type="ECO:0000313" key="2">
    <source>
        <dbReference type="EMBL" id="KAL3807399.1"/>
    </source>
</evidence>
<organism evidence="2 3">
    <name type="scientific">Cyclostephanos tholiformis</name>
    <dbReference type="NCBI Taxonomy" id="382380"/>
    <lineage>
        <taxon>Eukaryota</taxon>
        <taxon>Sar</taxon>
        <taxon>Stramenopiles</taxon>
        <taxon>Ochrophyta</taxon>
        <taxon>Bacillariophyta</taxon>
        <taxon>Coscinodiscophyceae</taxon>
        <taxon>Thalassiosirophycidae</taxon>
        <taxon>Stephanodiscales</taxon>
        <taxon>Stephanodiscaceae</taxon>
        <taxon>Cyclostephanos</taxon>
    </lineage>
</organism>
<evidence type="ECO:0000313" key="3">
    <source>
        <dbReference type="Proteomes" id="UP001530377"/>
    </source>
</evidence>
<feature type="region of interest" description="Disordered" evidence="1">
    <location>
        <begin position="1"/>
        <end position="101"/>
    </location>
</feature>
<reference evidence="2 3" key="1">
    <citation type="submission" date="2024-10" db="EMBL/GenBank/DDBJ databases">
        <title>Updated reference genomes for cyclostephanoid diatoms.</title>
        <authorList>
            <person name="Roberts W.R."/>
            <person name="Alverson A.J."/>
        </authorList>
    </citation>
    <scope>NUCLEOTIDE SEQUENCE [LARGE SCALE GENOMIC DNA]</scope>
    <source>
        <strain evidence="2 3">AJA228-03</strain>
    </source>
</reference>
<evidence type="ECO:0000256" key="1">
    <source>
        <dbReference type="SAM" id="MobiDB-lite"/>
    </source>
</evidence>
<dbReference type="EMBL" id="JALLPB020000632">
    <property type="protein sequence ID" value="KAL3807399.1"/>
    <property type="molecule type" value="Genomic_DNA"/>
</dbReference>
<comment type="caution">
    <text evidence="2">The sequence shown here is derived from an EMBL/GenBank/DDBJ whole genome shotgun (WGS) entry which is preliminary data.</text>
</comment>
<dbReference type="AlphaFoldDB" id="A0ABD3R331"/>
<accession>A0ABD3R331</accession>
<proteinExistence type="predicted"/>
<gene>
    <name evidence="2" type="ORF">ACHAXA_006667</name>
</gene>
<feature type="compositionally biased region" description="Basic and acidic residues" evidence="1">
    <location>
        <begin position="1"/>
        <end position="14"/>
    </location>
</feature>
<feature type="compositionally biased region" description="Pro residues" evidence="1">
    <location>
        <begin position="72"/>
        <end position="95"/>
    </location>
</feature>
<feature type="compositionally biased region" description="Low complexity" evidence="1">
    <location>
        <begin position="185"/>
        <end position="202"/>
    </location>
</feature>